<dbReference type="Proteomes" id="UP000196531">
    <property type="component" value="Unassembled WGS sequence"/>
</dbReference>
<dbReference type="PANTHER" id="PTHR33343">
    <property type="entry name" value="54S RIBOSOMAL PROTEIN BL35M"/>
    <property type="match status" value="1"/>
</dbReference>
<accession>A0A1Y5FA23</accession>
<comment type="caution">
    <text evidence="7">The sequence shown here is derived from an EMBL/GenBank/DDBJ whole genome shotgun (WGS) entry which is preliminary data.</text>
</comment>
<dbReference type="PRINTS" id="PR00064">
    <property type="entry name" value="RIBOSOMALL35"/>
</dbReference>
<evidence type="ECO:0000256" key="2">
    <source>
        <dbReference type="ARBA" id="ARBA00022980"/>
    </source>
</evidence>
<organism evidence="7 8">
    <name type="scientific">Halobacteriovorax marinus</name>
    <dbReference type="NCBI Taxonomy" id="97084"/>
    <lineage>
        <taxon>Bacteria</taxon>
        <taxon>Pseudomonadati</taxon>
        <taxon>Bdellovibrionota</taxon>
        <taxon>Bacteriovoracia</taxon>
        <taxon>Bacteriovoracales</taxon>
        <taxon>Halobacteriovoraceae</taxon>
        <taxon>Halobacteriovorax</taxon>
    </lineage>
</organism>
<dbReference type="NCBIfam" id="TIGR00001">
    <property type="entry name" value="rpmI_bact"/>
    <property type="match status" value="1"/>
</dbReference>
<dbReference type="InterPro" id="IPR021137">
    <property type="entry name" value="Ribosomal_bL35-like"/>
</dbReference>
<proteinExistence type="inferred from homology"/>
<dbReference type="PANTHER" id="PTHR33343:SF1">
    <property type="entry name" value="LARGE RIBOSOMAL SUBUNIT PROTEIN BL35M"/>
    <property type="match status" value="1"/>
</dbReference>
<keyword evidence="2 5" id="KW-0689">Ribosomal protein</keyword>
<dbReference type="InterPro" id="IPR018265">
    <property type="entry name" value="Ribosomal_bL35_CS"/>
</dbReference>
<dbReference type="PROSITE" id="PS00936">
    <property type="entry name" value="RIBOSOMAL_L35"/>
    <property type="match status" value="1"/>
</dbReference>
<sequence length="65" mass="7419">MPKMKTKRSAAKRFKAVGNGKFKRKRANLRHILEKKQTSAKKRAGKTDYVAKSDLGRVKVMLPYA</sequence>
<evidence type="ECO:0000256" key="5">
    <source>
        <dbReference type="HAMAP-Rule" id="MF_00514"/>
    </source>
</evidence>
<evidence type="ECO:0000256" key="3">
    <source>
        <dbReference type="ARBA" id="ARBA00023274"/>
    </source>
</evidence>
<dbReference type="Gene3D" id="4.10.410.60">
    <property type="match status" value="1"/>
</dbReference>
<gene>
    <name evidence="5" type="primary">rpmI</name>
    <name evidence="7" type="ORF">A9Q84_06690</name>
</gene>
<dbReference type="EMBL" id="MAAO01000005">
    <property type="protein sequence ID" value="OUR97878.1"/>
    <property type="molecule type" value="Genomic_DNA"/>
</dbReference>
<dbReference type="Pfam" id="PF01632">
    <property type="entry name" value="Ribosomal_L35p"/>
    <property type="match status" value="1"/>
</dbReference>
<protein>
    <recommendedName>
        <fullName evidence="4 5">Large ribosomal subunit protein bL35</fullName>
    </recommendedName>
</protein>
<reference evidence="8" key="1">
    <citation type="journal article" date="2017" name="Proc. Natl. Acad. Sci. U.S.A.">
        <title>Simulation of Deepwater Horizon oil plume reveals substrate specialization within a complex community of hydrocarbon-degraders.</title>
        <authorList>
            <person name="Hu P."/>
            <person name="Dubinsky E.A."/>
            <person name="Probst A.J."/>
            <person name="Wang J."/>
            <person name="Sieber C.M.K."/>
            <person name="Tom L.M."/>
            <person name="Gardinali P."/>
            <person name="Banfield J.F."/>
            <person name="Atlas R.M."/>
            <person name="Andersen G.L."/>
        </authorList>
    </citation>
    <scope>NUCLEOTIDE SEQUENCE [LARGE SCALE GENOMIC DNA]</scope>
</reference>
<keyword evidence="3 5" id="KW-0687">Ribonucleoprotein</keyword>
<dbReference type="SUPFAM" id="SSF143034">
    <property type="entry name" value="L35p-like"/>
    <property type="match status" value="1"/>
</dbReference>
<dbReference type="GO" id="GO:0022625">
    <property type="term" value="C:cytosolic large ribosomal subunit"/>
    <property type="evidence" value="ECO:0007669"/>
    <property type="project" value="TreeGrafter"/>
</dbReference>
<evidence type="ECO:0000256" key="6">
    <source>
        <dbReference type="RuleBase" id="RU000568"/>
    </source>
</evidence>
<dbReference type="InterPro" id="IPR037229">
    <property type="entry name" value="Ribosomal_bL35_sf"/>
</dbReference>
<evidence type="ECO:0000256" key="1">
    <source>
        <dbReference type="ARBA" id="ARBA00006598"/>
    </source>
</evidence>
<dbReference type="GO" id="GO:0003735">
    <property type="term" value="F:structural constituent of ribosome"/>
    <property type="evidence" value="ECO:0007669"/>
    <property type="project" value="InterPro"/>
</dbReference>
<name>A0A1Y5FA23_9BACT</name>
<evidence type="ECO:0000256" key="4">
    <source>
        <dbReference type="ARBA" id="ARBA00071664"/>
    </source>
</evidence>
<comment type="similarity">
    <text evidence="1 5 6">Belongs to the bacterial ribosomal protein bL35 family.</text>
</comment>
<dbReference type="GO" id="GO:0006412">
    <property type="term" value="P:translation"/>
    <property type="evidence" value="ECO:0007669"/>
    <property type="project" value="UniProtKB-UniRule"/>
</dbReference>
<dbReference type="AlphaFoldDB" id="A0A1Y5FA23"/>
<dbReference type="HAMAP" id="MF_00514">
    <property type="entry name" value="Ribosomal_bL35"/>
    <property type="match status" value="1"/>
</dbReference>
<evidence type="ECO:0000313" key="7">
    <source>
        <dbReference type="EMBL" id="OUR97878.1"/>
    </source>
</evidence>
<dbReference type="FunFam" id="4.10.410.60:FF:000001">
    <property type="entry name" value="50S ribosomal protein L35"/>
    <property type="match status" value="1"/>
</dbReference>
<evidence type="ECO:0000313" key="8">
    <source>
        <dbReference type="Proteomes" id="UP000196531"/>
    </source>
</evidence>
<dbReference type="InterPro" id="IPR001706">
    <property type="entry name" value="Ribosomal_bL35"/>
</dbReference>